<feature type="domain" description="RRM" evidence="13">
    <location>
        <begin position="165"/>
        <end position="235"/>
    </location>
</feature>
<evidence type="ECO:0000256" key="11">
    <source>
        <dbReference type="PROSITE-ProRule" id="PRU00176"/>
    </source>
</evidence>
<dbReference type="GeneTree" id="ENSGT00630000089917"/>
<proteinExistence type="inferred from homology"/>
<sequence>PLKRKREQDEKSGNTPNANQKNKSHIPGGASKSQEFLTAKKKLAAKPIKSFDAAANTEAAKKLLKAGAIEVKLEKKTSFKRSSNLKRKLSAHPETGKRPTFQSFSTGSDTGTDTDEIPEPKTSKLDSTEPSSKPFNENYKPKKEQRARAPRREKRVEKKAPRKGNTLYIHGYVINETVIRKHFTKFGNIIKVNMEKDKNSGFVSYDSFEAAEKAIVDMDDSLVDDCRIKVSLARHQPLLESVAQETPWGGLVERGDKGASIQDSRTLVSYEDDLF</sequence>
<keyword evidence="15" id="KW-1185">Reference proteome</keyword>
<dbReference type="Pfam" id="PF00076">
    <property type="entry name" value="RRM_1"/>
    <property type="match status" value="1"/>
</dbReference>
<keyword evidence="10" id="KW-0539">Nucleus</keyword>
<dbReference type="SMART" id="SM00360">
    <property type="entry name" value="RRM"/>
    <property type="match status" value="1"/>
</dbReference>
<accession>H2YP21</accession>
<evidence type="ECO:0000256" key="3">
    <source>
        <dbReference type="ARBA" id="ARBA00006120"/>
    </source>
</evidence>
<dbReference type="PANTHER" id="PTHR17250">
    <property type="entry name" value="NEGATIVE ELONGATION FACTOR E"/>
    <property type="match status" value="1"/>
</dbReference>
<dbReference type="HOGENOM" id="CLU_055643_0_0_1"/>
<keyword evidence="9" id="KW-0804">Transcription</keyword>
<dbReference type="eggNOG" id="ENOG502QQQ4">
    <property type="taxonomic scope" value="Eukaryota"/>
</dbReference>
<evidence type="ECO:0000313" key="15">
    <source>
        <dbReference type="Proteomes" id="UP000007875"/>
    </source>
</evidence>
<dbReference type="InterPro" id="IPR035979">
    <property type="entry name" value="RBD_domain_sf"/>
</dbReference>
<feature type="compositionally biased region" description="Low complexity" evidence="12">
    <location>
        <begin position="100"/>
        <end position="111"/>
    </location>
</feature>
<dbReference type="GO" id="GO:0005694">
    <property type="term" value="C:chromosome"/>
    <property type="evidence" value="ECO:0007669"/>
    <property type="project" value="UniProtKB-SubCell"/>
</dbReference>
<evidence type="ECO:0000256" key="9">
    <source>
        <dbReference type="ARBA" id="ARBA00023163"/>
    </source>
</evidence>
<dbReference type="OMA" id="YHESFIP"/>
<dbReference type="SUPFAM" id="SSF54928">
    <property type="entry name" value="RNA-binding domain, RBD"/>
    <property type="match status" value="1"/>
</dbReference>
<dbReference type="FunCoup" id="H2YP21">
    <property type="interactions" value="306"/>
</dbReference>
<feature type="region of interest" description="Disordered" evidence="12">
    <location>
        <begin position="67"/>
        <end position="162"/>
    </location>
</feature>
<dbReference type="InterPro" id="IPR012677">
    <property type="entry name" value="Nucleotide-bd_a/b_plait_sf"/>
</dbReference>
<evidence type="ECO:0000256" key="8">
    <source>
        <dbReference type="ARBA" id="ARBA00023015"/>
    </source>
</evidence>
<dbReference type="GO" id="GO:0003723">
    <property type="term" value="F:RNA binding"/>
    <property type="evidence" value="ECO:0007669"/>
    <property type="project" value="UniProtKB-UniRule"/>
</dbReference>
<evidence type="ECO:0000259" key="13">
    <source>
        <dbReference type="PROSITE" id="PS50102"/>
    </source>
</evidence>
<evidence type="ECO:0000256" key="5">
    <source>
        <dbReference type="ARBA" id="ARBA00022454"/>
    </source>
</evidence>
<name>H2YP21_CIOSA</name>
<feature type="compositionally biased region" description="Basic and acidic residues" evidence="12">
    <location>
        <begin position="1"/>
        <end position="12"/>
    </location>
</feature>
<evidence type="ECO:0000256" key="6">
    <source>
        <dbReference type="ARBA" id="ARBA00022491"/>
    </source>
</evidence>
<comment type="similarity">
    <text evidence="3">Belongs to the RRM NELF-E family.</text>
</comment>
<evidence type="ECO:0000256" key="12">
    <source>
        <dbReference type="SAM" id="MobiDB-lite"/>
    </source>
</evidence>
<dbReference type="PROSITE" id="PS50102">
    <property type="entry name" value="RRM"/>
    <property type="match status" value="1"/>
</dbReference>
<evidence type="ECO:0000313" key="14">
    <source>
        <dbReference type="Ensembl" id="ENSCSAVP00000007079.1"/>
    </source>
</evidence>
<feature type="region of interest" description="Disordered" evidence="12">
    <location>
        <begin position="1"/>
        <end position="38"/>
    </location>
</feature>
<dbReference type="Proteomes" id="UP000007875">
    <property type="component" value="Unassembled WGS sequence"/>
</dbReference>
<dbReference type="InterPro" id="IPR000504">
    <property type="entry name" value="RRM_dom"/>
</dbReference>
<dbReference type="GO" id="GO:0034244">
    <property type="term" value="P:negative regulation of transcription elongation by RNA polymerase II"/>
    <property type="evidence" value="ECO:0007669"/>
    <property type="project" value="TreeGrafter"/>
</dbReference>
<reference evidence="15" key="1">
    <citation type="submission" date="2003-08" db="EMBL/GenBank/DDBJ databases">
        <authorList>
            <person name="Birren B."/>
            <person name="Nusbaum C."/>
            <person name="Abebe A."/>
            <person name="Abouelleil A."/>
            <person name="Adekoya E."/>
            <person name="Ait-zahra M."/>
            <person name="Allen N."/>
            <person name="Allen T."/>
            <person name="An P."/>
            <person name="Anderson M."/>
            <person name="Anderson S."/>
            <person name="Arachchi H."/>
            <person name="Armbruster J."/>
            <person name="Bachantsang P."/>
            <person name="Baldwin J."/>
            <person name="Barry A."/>
            <person name="Bayul T."/>
            <person name="Blitshsteyn B."/>
            <person name="Bloom T."/>
            <person name="Blye J."/>
            <person name="Boguslavskiy L."/>
            <person name="Borowsky M."/>
            <person name="Boukhgalter B."/>
            <person name="Brunache A."/>
            <person name="Butler J."/>
            <person name="Calixte N."/>
            <person name="Calvo S."/>
            <person name="Camarata J."/>
            <person name="Campo K."/>
            <person name="Chang J."/>
            <person name="Cheshatsang Y."/>
            <person name="Citroen M."/>
            <person name="Collymore A."/>
            <person name="Considine T."/>
            <person name="Cook A."/>
            <person name="Cooke P."/>
            <person name="Corum B."/>
            <person name="Cuomo C."/>
            <person name="David R."/>
            <person name="Dawoe T."/>
            <person name="Degray S."/>
            <person name="Dodge S."/>
            <person name="Dooley K."/>
            <person name="Dorje P."/>
            <person name="Dorjee K."/>
            <person name="Dorris L."/>
            <person name="Duffey N."/>
            <person name="Dupes A."/>
            <person name="Elkins T."/>
            <person name="Engels R."/>
            <person name="Erickson J."/>
            <person name="Farina A."/>
            <person name="Faro S."/>
            <person name="Ferreira P."/>
            <person name="Fischer H."/>
            <person name="Fitzgerald M."/>
            <person name="Foley K."/>
            <person name="Gage D."/>
            <person name="Galagan J."/>
            <person name="Gearin G."/>
            <person name="Gnerre S."/>
            <person name="Gnirke A."/>
            <person name="Goyette A."/>
            <person name="Graham J."/>
            <person name="Grandbois E."/>
            <person name="Gyaltsen K."/>
            <person name="Hafez N."/>
            <person name="Hagopian D."/>
            <person name="Hagos B."/>
            <person name="Hall J."/>
            <person name="Hatcher B."/>
            <person name="Heller A."/>
            <person name="Higgins H."/>
            <person name="Honan T."/>
            <person name="Horn A."/>
            <person name="Houde N."/>
            <person name="Hughes L."/>
            <person name="Hulme W."/>
            <person name="Husby E."/>
            <person name="Iliev I."/>
            <person name="Jaffe D."/>
            <person name="Jones C."/>
            <person name="Kamal M."/>
            <person name="Kamat A."/>
            <person name="Kamvysselis M."/>
            <person name="Karlsson E."/>
            <person name="Kells C."/>
            <person name="Kieu A."/>
            <person name="Kisner P."/>
            <person name="Kodira C."/>
            <person name="Kulbokas E."/>
            <person name="Labutti K."/>
            <person name="Lama D."/>
            <person name="Landers T."/>
            <person name="Leger J."/>
            <person name="Levine S."/>
            <person name="Lewis D."/>
            <person name="Lewis T."/>
            <person name="Lindblad-toh K."/>
            <person name="Liu X."/>
            <person name="Lokyitsang T."/>
            <person name="Lokyitsang Y."/>
            <person name="Lucien O."/>
            <person name="Lui A."/>
            <person name="Ma L.J."/>
            <person name="Mabbitt R."/>
            <person name="Macdonald J."/>
            <person name="Maclean C."/>
            <person name="Major J."/>
            <person name="Manning J."/>
            <person name="Marabella R."/>
            <person name="Maru K."/>
            <person name="Matthews C."/>
            <person name="Mauceli E."/>
            <person name="Mccarthy M."/>
            <person name="Mcdonough S."/>
            <person name="Mcghee T."/>
            <person name="Meldrim J."/>
            <person name="Meneus L."/>
            <person name="Mesirov J."/>
            <person name="Mihalev A."/>
            <person name="Mihova T."/>
            <person name="Mikkelsen T."/>
            <person name="Mlenga V."/>
            <person name="Moru K."/>
            <person name="Mozes J."/>
            <person name="Mulrain L."/>
            <person name="Munson G."/>
            <person name="Naylor J."/>
            <person name="Newes C."/>
            <person name="Nguyen C."/>
            <person name="Nguyen N."/>
            <person name="Nguyen T."/>
            <person name="Nicol R."/>
            <person name="Nielsen C."/>
            <person name="Nizzari M."/>
            <person name="Norbu C."/>
            <person name="Norbu N."/>
            <person name="O'donnell P."/>
            <person name="Okoawo O."/>
            <person name="O'leary S."/>
            <person name="Omotosho B."/>
            <person name="O'neill K."/>
            <person name="Osman S."/>
            <person name="Parker S."/>
            <person name="Perrin D."/>
            <person name="Phunkhang P."/>
            <person name="Piqani B."/>
            <person name="Purcell S."/>
            <person name="Rachupka T."/>
            <person name="Ramasamy U."/>
            <person name="Rameau R."/>
            <person name="Ray V."/>
            <person name="Raymond C."/>
            <person name="Retta R."/>
            <person name="Richardson S."/>
            <person name="Rise C."/>
            <person name="Rodriguez J."/>
            <person name="Rogers J."/>
            <person name="Rogov P."/>
            <person name="Rutman M."/>
            <person name="Schupbach R."/>
            <person name="Seaman C."/>
            <person name="Settipalli S."/>
            <person name="Sharpe T."/>
            <person name="Sheridan J."/>
            <person name="Sherpa N."/>
            <person name="Shi J."/>
            <person name="Smirnov S."/>
            <person name="Smith C."/>
            <person name="Sougnez C."/>
            <person name="Spencer B."/>
            <person name="Stalker J."/>
            <person name="Stange-thomann N."/>
            <person name="Stavropoulos S."/>
            <person name="Stetson K."/>
            <person name="Stone C."/>
            <person name="Stone S."/>
            <person name="Stubbs M."/>
            <person name="Talamas J."/>
            <person name="Tchuinga P."/>
            <person name="Tenzing P."/>
            <person name="Tesfaye S."/>
            <person name="Theodore J."/>
            <person name="Thoulutsang Y."/>
            <person name="Topham K."/>
            <person name="Towey S."/>
            <person name="Tsamla T."/>
            <person name="Tsomo N."/>
            <person name="Vallee D."/>
            <person name="Vassiliev H."/>
            <person name="Venkataraman V."/>
            <person name="Vinson J."/>
            <person name="Vo A."/>
            <person name="Wade C."/>
            <person name="Wang S."/>
            <person name="Wangchuk T."/>
            <person name="Wangdi T."/>
            <person name="Whittaker C."/>
            <person name="Wilkinson J."/>
            <person name="Wu Y."/>
            <person name="Wyman D."/>
            <person name="Yadav S."/>
            <person name="Yang S."/>
            <person name="Yang X."/>
            <person name="Yeager S."/>
            <person name="Yee E."/>
            <person name="Young G."/>
            <person name="Zainoun J."/>
            <person name="Zembeck L."/>
            <person name="Zimmer A."/>
            <person name="Zody M."/>
            <person name="Lander E."/>
        </authorList>
    </citation>
    <scope>NUCLEOTIDE SEQUENCE [LARGE SCALE GENOMIC DNA]</scope>
</reference>
<protein>
    <recommendedName>
        <fullName evidence="4">Negative elongation factor E</fullName>
    </recommendedName>
</protein>
<dbReference type="InterPro" id="IPR033102">
    <property type="entry name" value="NELFE"/>
</dbReference>
<evidence type="ECO:0000256" key="2">
    <source>
        <dbReference type="ARBA" id="ARBA00004286"/>
    </source>
</evidence>
<keyword evidence="7 11" id="KW-0694">RNA-binding</keyword>
<dbReference type="GO" id="GO:0032021">
    <property type="term" value="C:NELF complex"/>
    <property type="evidence" value="ECO:0007669"/>
    <property type="project" value="InterPro"/>
</dbReference>
<evidence type="ECO:0000256" key="4">
    <source>
        <dbReference type="ARBA" id="ARBA00014464"/>
    </source>
</evidence>
<keyword evidence="8" id="KW-0805">Transcription regulation</keyword>
<keyword evidence="6" id="KW-0678">Repressor</keyword>
<evidence type="ECO:0000256" key="10">
    <source>
        <dbReference type="ARBA" id="ARBA00023242"/>
    </source>
</evidence>
<dbReference type="PANTHER" id="PTHR17250:SF0">
    <property type="entry name" value="NEGATIVE ELONGATION FACTOR E"/>
    <property type="match status" value="1"/>
</dbReference>
<evidence type="ECO:0000256" key="1">
    <source>
        <dbReference type="ARBA" id="ARBA00004123"/>
    </source>
</evidence>
<dbReference type="Gene3D" id="3.30.70.330">
    <property type="match status" value="1"/>
</dbReference>
<dbReference type="InParanoid" id="H2YP21"/>
<reference evidence="14" key="3">
    <citation type="submission" date="2025-09" db="UniProtKB">
        <authorList>
            <consortium name="Ensembl"/>
        </authorList>
    </citation>
    <scope>IDENTIFICATION</scope>
</reference>
<keyword evidence="5" id="KW-0158">Chromosome</keyword>
<comment type="subcellular location">
    <subcellularLocation>
        <location evidence="2">Chromosome</location>
    </subcellularLocation>
    <subcellularLocation>
        <location evidence="1">Nucleus</location>
    </subcellularLocation>
</comment>
<dbReference type="AlphaFoldDB" id="H2YP21"/>
<organism evidence="14 15">
    <name type="scientific">Ciona savignyi</name>
    <name type="common">Pacific transparent sea squirt</name>
    <dbReference type="NCBI Taxonomy" id="51511"/>
    <lineage>
        <taxon>Eukaryota</taxon>
        <taxon>Metazoa</taxon>
        <taxon>Chordata</taxon>
        <taxon>Tunicata</taxon>
        <taxon>Ascidiacea</taxon>
        <taxon>Phlebobranchia</taxon>
        <taxon>Cionidae</taxon>
        <taxon>Ciona</taxon>
    </lineage>
</organism>
<dbReference type="Ensembl" id="ENSCSAVT00000007170.1">
    <property type="protein sequence ID" value="ENSCSAVP00000007079.1"/>
    <property type="gene ID" value="ENSCSAVG00000004231.1"/>
</dbReference>
<feature type="compositionally biased region" description="Basic and acidic residues" evidence="12">
    <location>
        <begin position="118"/>
        <end position="127"/>
    </location>
</feature>
<dbReference type="STRING" id="51511.ENSCSAVP00000007079"/>
<reference evidence="14" key="2">
    <citation type="submission" date="2025-08" db="UniProtKB">
        <authorList>
            <consortium name="Ensembl"/>
        </authorList>
    </citation>
    <scope>IDENTIFICATION</scope>
</reference>
<evidence type="ECO:0000256" key="7">
    <source>
        <dbReference type="ARBA" id="ARBA00022884"/>
    </source>
</evidence>